<feature type="transmembrane region" description="Helical" evidence="1">
    <location>
        <begin position="76"/>
        <end position="98"/>
    </location>
</feature>
<dbReference type="AlphaFoldDB" id="A0AAE0VLD9"/>
<organism evidence="2 3">
    <name type="scientific">Potamilus streckersoni</name>
    <dbReference type="NCBI Taxonomy" id="2493646"/>
    <lineage>
        <taxon>Eukaryota</taxon>
        <taxon>Metazoa</taxon>
        <taxon>Spiralia</taxon>
        <taxon>Lophotrochozoa</taxon>
        <taxon>Mollusca</taxon>
        <taxon>Bivalvia</taxon>
        <taxon>Autobranchia</taxon>
        <taxon>Heteroconchia</taxon>
        <taxon>Palaeoheterodonta</taxon>
        <taxon>Unionida</taxon>
        <taxon>Unionoidea</taxon>
        <taxon>Unionidae</taxon>
        <taxon>Ambleminae</taxon>
        <taxon>Lampsilini</taxon>
        <taxon>Potamilus</taxon>
    </lineage>
</organism>
<evidence type="ECO:0000256" key="1">
    <source>
        <dbReference type="SAM" id="Phobius"/>
    </source>
</evidence>
<reference evidence="2" key="1">
    <citation type="journal article" date="2021" name="Genome Biol. Evol.">
        <title>A High-Quality Reference Genome for a Parasitic Bivalve with Doubly Uniparental Inheritance (Bivalvia: Unionida).</title>
        <authorList>
            <person name="Smith C.H."/>
        </authorList>
    </citation>
    <scope>NUCLEOTIDE SEQUENCE</scope>
    <source>
        <strain evidence="2">CHS0354</strain>
    </source>
</reference>
<dbReference type="Proteomes" id="UP001195483">
    <property type="component" value="Unassembled WGS sequence"/>
</dbReference>
<evidence type="ECO:0000313" key="2">
    <source>
        <dbReference type="EMBL" id="KAK3580980.1"/>
    </source>
</evidence>
<reference evidence="2" key="3">
    <citation type="submission" date="2023-05" db="EMBL/GenBank/DDBJ databases">
        <authorList>
            <person name="Smith C.H."/>
        </authorList>
    </citation>
    <scope>NUCLEOTIDE SEQUENCE</scope>
    <source>
        <strain evidence="2">CHS0354</strain>
        <tissue evidence="2">Mantle</tissue>
    </source>
</reference>
<keyword evidence="3" id="KW-1185">Reference proteome</keyword>
<keyword evidence="1" id="KW-0812">Transmembrane</keyword>
<comment type="caution">
    <text evidence="2">The sequence shown here is derived from an EMBL/GenBank/DDBJ whole genome shotgun (WGS) entry which is preliminary data.</text>
</comment>
<proteinExistence type="predicted"/>
<gene>
    <name evidence="2" type="ORF">CHS0354_007012</name>
</gene>
<accession>A0AAE0VLD9</accession>
<name>A0AAE0VLD9_9BIVA</name>
<keyword evidence="1" id="KW-1133">Transmembrane helix</keyword>
<sequence>MTVAAKTTVFACCWCIWLQEEEEEPHDGAMDSRIAPWAHHPAKELHKYCLRKDYTFIAIPAEVGLGYTFTKTATPWLGWAAFAVIPFPGAGVGAFCLARSRALKVRGLG</sequence>
<reference evidence="2" key="2">
    <citation type="journal article" date="2021" name="Genome Biol. Evol.">
        <title>Developing a high-quality reference genome for a parasitic bivalve with doubly uniparental inheritance (Bivalvia: Unionida).</title>
        <authorList>
            <person name="Smith C.H."/>
        </authorList>
    </citation>
    <scope>NUCLEOTIDE SEQUENCE</scope>
    <source>
        <strain evidence="2">CHS0354</strain>
        <tissue evidence="2">Mantle</tissue>
    </source>
</reference>
<evidence type="ECO:0000313" key="3">
    <source>
        <dbReference type="Proteomes" id="UP001195483"/>
    </source>
</evidence>
<keyword evidence="1" id="KW-0472">Membrane</keyword>
<dbReference type="EMBL" id="JAEAOA010000474">
    <property type="protein sequence ID" value="KAK3580980.1"/>
    <property type="molecule type" value="Genomic_DNA"/>
</dbReference>
<protein>
    <submittedName>
        <fullName evidence="2">Uncharacterized protein</fullName>
    </submittedName>
</protein>